<dbReference type="EMBL" id="FN653028">
    <property type="protein sequence ID" value="CBY18664.1"/>
    <property type="molecule type" value="Genomic_DNA"/>
</dbReference>
<evidence type="ECO:0000313" key="2">
    <source>
        <dbReference type="EMBL" id="CBY18664.1"/>
    </source>
</evidence>
<gene>
    <name evidence="2" type="ORF">GSOID_T00003528001</name>
</gene>
<reference evidence="2" key="1">
    <citation type="journal article" date="2010" name="Science">
        <title>Plasticity of animal genome architecture unmasked by rapid evolution of a pelagic tunicate.</title>
        <authorList>
            <person name="Denoeud F."/>
            <person name="Henriet S."/>
            <person name="Mungpakdee S."/>
            <person name="Aury J.M."/>
            <person name="Da Silva C."/>
            <person name="Brinkmann H."/>
            <person name="Mikhaleva J."/>
            <person name="Olsen L.C."/>
            <person name="Jubin C."/>
            <person name="Canestro C."/>
            <person name="Bouquet J.M."/>
            <person name="Danks G."/>
            <person name="Poulain J."/>
            <person name="Campsteijn C."/>
            <person name="Adamski M."/>
            <person name="Cross I."/>
            <person name="Yadetie F."/>
            <person name="Muffato M."/>
            <person name="Louis A."/>
            <person name="Butcher S."/>
            <person name="Tsagkogeorga G."/>
            <person name="Konrad A."/>
            <person name="Singh S."/>
            <person name="Jensen M.F."/>
            <person name="Cong E.H."/>
            <person name="Eikeseth-Otteraa H."/>
            <person name="Noel B."/>
            <person name="Anthouard V."/>
            <person name="Porcel B.M."/>
            <person name="Kachouri-Lafond R."/>
            <person name="Nishino A."/>
            <person name="Ugolini M."/>
            <person name="Chourrout P."/>
            <person name="Nishida H."/>
            <person name="Aasland R."/>
            <person name="Huzurbazar S."/>
            <person name="Westhof E."/>
            <person name="Delsuc F."/>
            <person name="Lehrach H."/>
            <person name="Reinhardt R."/>
            <person name="Weissenbach J."/>
            <person name="Roy S.W."/>
            <person name="Artiguenave F."/>
            <person name="Postlethwait J.H."/>
            <person name="Manak J.R."/>
            <person name="Thompson E.M."/>
            <person name="Jaillon O."/>
            <person name="Du Pasquier L."/>
            <person name="Boudinot P."/>
            <person name="Liberles D.A."/>
            <person name="Volff J.N."/>
            <person name="Philippe H."/>
            <person name="Lenhard B."/>
            <person name="Roest Crollius H."/>
            <person name="Wincker P."/>
            <person name="Chourrout D."/>
        </authorList>
    </citation>
    <scope>NUCLEOTIDE SEQUENCE [LARGE SCALE GENOMIC DNA]</scope>
</reference>
<dbReference type="AlphaFoldDB" id="E4X7J2"/>
<feature type="compositionally biased region" description="Low complexity" evidence="1">
    <location>
        <begin position="194"/>
        <end position="206"/>
    </location>
</feature>
<feature type="compositionally biased region" description="Polar residues" evidence="1">
    <location>
        <begin position="125"/>
        <end position="137"/>
    </location>
</feature>
<dbReference type="Proteomes" id="UP000001307">
    <property type="component" value="Unassembled WGS sequence"/>
</dbReference>
<evidence type="ECO:0000256" key="1">
    <source>
        <dbReference type="SAM" id="MobiDB-lite"/>
    </source>
</evidence>
<protein>
    <submittedName>
        <fullName evidence="2">Uncharacterized protein</fullName>
    </submittedName>
</protein>
<feature type="region of interest" description="Disordered" evidence="1">
    <location>
        <begin position="193"/>
        <end position="259"/>
    </location>
</feature>
<sequence length="359" mass="40101">MFQTPTKGTFAAGPAYNYYNNKPIVIEDSPPPVVIDPNVIDLCDSLEHDDVDPVWGRKVRRSPFVQQKKKLISVGHLTFSDSDDSDDEIKLSFARKCSPTSRKDKSAIINAIFDDSTDDEVSPIRSGTKTPINQKPQSLLKPQVISTPTNRYNPPCFKDSSIGDSVRDNPVFRDLSSEDEFSTRKRVNRAARLSVSARATSSAKTSSSDDDSEPSGRIFRPGTVLTPAGRAKLQSKKRAFSSDGSSDDQPSKRANIRGFRQPVILDQSSVGIRKTLDPMILKAKENSQIFQKDFDQEQKMKIEMNEAKEKYRWMSDEQLVAAGSAFGLGNTTNVIKTKAKREQYVDHLARISVYPFLQQ</sequence>
<evidence type="ECO:0000313" key="3">
    <source>
        <dbReference type="Proteomes" id="UP000001307"/>
    </source>
</evidence>
<feature type="region of interest" description="Disordered" evidence="1">
    <location>
        <begin position="119"/>
        <end position="138"/>
    </location>
</feature>
<name>E4X7J2_OIKDI</name>
<keyword evidence="3" id="KW-1185">Reference proteome</keyword>
<feature type="region of interest" description="Disordered" evidence="1">
    <location>
        <begin position="145"/>
        <end position="168"/>
    </location>
</feature>
<accession>E4X7J2</accession>
<proteinExistence type="predicted"/>
<organism evidence="2">
    <name type="scientific">Oikopleura dioica</name>
    <name type="common">Tunicate</name>
    <dbReference type="NCBI Taxonomy" id="34765"/>
    <lineage>
        <taxon>Eukaryota</taxon>
        <taxon>Metazoa</taxon>
        <taxon>Chordata</taxon>
        <taxon>Tunicata</taxon>
        <taxon>Appendicularia</taxon>
        <taxon>Copelata</taxon>
        <taxon>Oikopleuridae</taxon>
        <taxon>Oikopleura</taxon>
    </lineage>
</organism>
<dbReference type="InParanoid" id="E4X7J2"/>
<dbReference type="OrthoDB" id="10658440at2759"/>